<accession>A0A447RP51</accession>
<sequence>MKFDRLDAAASRSGGRPERVMVVNGMKKQATAKPWINCGHAEAPKSIPGSKVQARQ</sequence>
<name>A0A447RP51_KLEPN</name>
<reference evidence="2 3" key="1">
    <citation type="submission" date="2018-12" db="EMBL/GenBank/DDBJ databases">
        <authorList>
            <consortium name="Pathogen Informatics"/>
        </authorList>
    </citation>
    <scope>NUCLEOTIDE SEQUENCE [LARGE SCALE GENOMIC DNA]</scope>
    <source>
        <strain evidence="2 3">NCTC13635</strain>
    </source>
</reference>
<feature type="region of interest" description="Disordered" evidence="1">
    <location>
        <begin position="37"/>
        <end position="56"/>
    </location>
</feature>
<dbReference type="EMBL" id="LR134162">
    <property type="protein sequence ID" value="VEB01616.1"/>
    <property type="molecule type" value="Genomic_DNA"/>
</dbReference>
<organism evidence="2 3">
    <name type="scientific">Klebsiella pneumoniae</name>
    <dbReference type="NCBI Taxonomy" id="573"/>
    <lineage>
        <taxon>Bacteria</taxon>
        <taxon>Pseudomonadati</taxon>
        <taxon>Pseudomonadota</taxon>
        <taxon>Gammaproteobacteria</taxon>
        <taxon>Enterobacterales</taxon>
        <taxon>Enterobacteriaceae</taxon>
        <taxon>Klebsiella/Raoultella group</taxon>
        <taxon>Klebsiella</taxon>
        <taxon>Klebsiella pneumoniae complex</taxon>
    </lineage>
</organism>
<dbReference type="Proteomes" id="UP000282433">
    <property type="component" value="Chromosome"/>
</dbReference>
<gene>
    <name evidence="2" type="ORF">NCTC13635_02214</name>
</gene>
<evidence type="ECO:0000313" key="2">
    <source>
        <dbReference type="EMBL" id="VEB01616.1"/>
    </source>
</evidence>
<protein>
    <submittedName>
        <fullName evidence="2">Uncharacterized protein</fullName>
    </submittedName>
</protein>
<evidence type="ECO:0000313" key="3">
    <source>
        <dbReference type="Proteomes" id="UP000282433"/>
    </source>
</evidence>
<proteinExistence type="predicted"/>
<dbReference type="AlphaFoldDB" id="A0A447RP51"/>
<evidence type="ECO:0000256" key="1">
    <source>
        <dbReference type="SAM" id="MobiDB-lite"/>
    </source>
</evidence>